<dbReference type="InterPro" id="IPR003812">
    <property type="entry name" value="Fido"/>
</dbReference>
<evidence type="ECO:0000256" key="1">
    <source>
        <dbReference type="PIRSR" id="PIRSR640198-1"/>
    </source>
</evidence>
<dbReference type="GO" id="GO:0005524">
    <property type="term" value="F:ATP binding"/>
    <property type="evidence" value="ECO:0007669"/>
    <property type="project" value="UniProtKB-KW"/>
</dbReference>
<feature type="domain" description="Fido" evidence="3">
    <location>
        <begin position="114"/>
        <end position="270"/>
    </location>
</feature>
<dbReference type="SUPFAM" id="SSF140931">
    <property type="entry name" value="Fic-like"/>
    <property type="match status" value="1"/>
</dbReference>
<dbReference type="PANTHER" id="PTHR13504">
    <property type="entry name" value="FIDO DOMAIN-CONTAINING PROTEIN DDB_G0283145"/>
    <property type="match status" value="1"/>
</dbReference>
<proteinExistence type="predicted"/>
<dbReference type="InterPro" id="IPR040198">
    <property type="entry name" value="Fido_containing"/>
</dbReference>
<dbReference type="PANTHER" id="PTHR13504:SF33">
    <property type="entry name" value="FIC FAMILY PROTEIN"/>
    <property type="match status" value="1"/>
</dbReference>
<keyword evidence="5" id="KW-1185">Reference proteome</keyword>
<comment type="caution">
    <text evidence="4">The sequence shown here is derived from an EMBL/GenBank/DDBJ whole genome shotgun (WGS) entry which is preliminary data.</text>
</comment>
<dbReference type="Pfam" id="PF02661">
    <property type="entry name" value="Fic"/>
    <property type="match status" value="1"/>
</dbReference>
<protein>
    <submittedName>
        <fullName evidence="4">Fic family protein</fullName>
    </submittedName>
</protein>
<gene>
    <name evidence="4" type="ORF">KI659_18505</name>
</gene>
<feature type="active site" evidence="1">
    <location>
        <position position="207"/>
    </location>
</feature>
<accession>A0AAP2CQE1</accession>
<reference evidence="4 5" key="1">
    <citation type="submission" date="2021-05" db="EMBL/GenBank/DDBJ databases">
        <authorList>
            <person name="Zhang Z.D."/>
            <person name="Osman G."/>
        </authorList>
    </citation>
    <scope>NUCLEOTIDE SEQUENCE [LARGE SCALE GENOMIC DNA]</scope>
    <source>
        <strain evidence="4 5">KCTC 32217</strain>
    </source>
</reference>
<evidence type="ECO:0000313" key="4">
    <source>
        <dbReference type="EMBL" id="MBS9526017.1"/>
    </source>
</evidence>
<feature type="binding site" evidence="2">
    <location>
        <begin position="211"/>
        <end position="218"/>
    </location>
    <ligand>
        <name>ATP</name>
        <dbReference type="ChEBI" id="CHEBI:30616"/>
    </ligand>
</feature>
<organism evidence="4 5">
    <name type="scientific">Litoribacter ruber</name>
    <dbReference type="NCBI Taxonomy" id="702568"/>
    <lineage>
        <taxon>Bacteria</taxon>
        <taxon>Pseudomonadati</taxon>
        <taxon>Bacteroidota</taxon>
        <taxon>Cytophagia</taxon>
        <taxon>Cytophagales</taxon>
        <taxon>Cyclobacteriaceae</taxon>
        <taxon>Litoribacter</taxon>
    </lineage>
</organism>
<keyword evidence="2" id="KW-0067">ATP-binding</keyword>
<dbReference type="RefSeq" id="WP_213946876.1">
    <property type="nucleotide sequence ID" value="NZ_JAHCMY010000043.1"/>
</dbReference>
<sequence length="369" mass="42050">MQYNWQHKDWPNFHYDVDDLRAMITEFSFEWAEMKGLNLGLSKKLEEETMIDMMVSEAIKSSAIEGEFYSREDVMSSIKNKLGLSHNPIKIKDRNASGISELMVMVRNTYMKPLSAEMLKDWHTVLMGKARNLEIGDWRKGQEAMQVISGPLGRETVHFEAPPSNLVPAEMDRFVKWFNSSITPGNEDITEALLKSAISHLFFESIHPFEDGNGRIGRAIAEKALSQNLKAPVLLSLSRTITNDKNAYYEALKEAQGSLNIQNWLRYFIQIVIDAQRDAKNLVAFTLKKARYFDLYQDKLEERQLKVLRKMFDAGPAGFSGGMSAKKYMSITQVSKATATRDLQHLHQISALLQEGAGRSVRYNLNLDV</sequence>
<feature type="binding site" evidence="2">
    <location>
        <begin position="248"/>
        <end position="249"/>
    </location>
    <ligand>
        <name>ATP</name>
        <dbReference type="ChEBI" id="CHEBI:30616"/>
    </ligand>
</feature>
<keyword evidence="2" id="KW-0547">Nucleotide-binding</keyword>
<dbReference type="InterPro" id="IPR025230">
    <property type="entry name" value="DUF4172"/>
</dbReference>
<dbReference type="Proteomes" id="UP001319104">
    <property type="component" value="Unassembled WGS sequence"/>
</dbReference>
<dbReference type="Pfam" id="PF13776">
    <property type="entry name" value="DUF4172"/>
    <property type="match status" value="1"/>
</dbReference>
<dbReference type="InterPro" id="IPR036597">
    <property type="entry name" value="Fido-like_dom_sf"/>
</dbReference>
<evidence type="ECO:0000256" key="2">
    <source>
        <dbReference type="PIRSR" id="PIRSR640198-2"/>
    </source>
</evidence>
<dbReference type="InterPro" id="IPR036388">
    <property type="entry name" value="WH-like_DNA-bd_sf"/>
</dbReference>
<evidence type="ECO:0000259" key="3">
    <source>
        <dbReference type="PROSITE" id="PS51459"/>
    </source>
</evidence>
<dbReference type="Gene3D" id="1.10.10.10">
    <property type="entry name" value="Winged helix-like DNA-binding domain superfamily/Winged helix DNA-binding domain"/>
    <property type="match status" value="1"/>
</dbReference>
<evidence type="ECO:0000313" key="5">
    <source>
        <dbReference type="Proteomes" id="UP001319104"/>
    </source>
</evidence>
<dbReference type="EMBL" id="JAHCMY010000043">
    <property type="protein sequence ID" value="MBS9526017.1"/>
    <property type="molecule type" value="Genomic_DNA"/>
</dbReference>
<name>A0AAP2CQE1_9BACT</name>
<dbReference type="Gene3D" id="1.10.3290.10">
    <property type="entry name" value="Fido-like domain"/>
    <property type="match status" value="1"/>
</dbReference>
<dbReference type="AlphaFoldDB" id="A0AAP2CQE1"/>
<dbReference type="PROSITE" id="PS51459">
    <property type="entry name" value="FIDO"/>
    <property type="match status" value="1"/>
</dbReference>